<sequence>MVFQEVQQGVEALFVLEQLGRQVTVKELHPSPMDLDMNRHGKEALKGSKSSSRTTVGAV</sequence>
<reference evidence="3" key="1">
    <citation type="submission" date="2013-06" db="EMBL/GenBank/DDBJ databases">
        <authorList>
            <person name="Zhao Q."/>
        </authorList>
    </citation>
    <scope>NUCLEOTIDE SEQUENCE</scope>
    <source>
        <strain evidence="3">cv. W1943</strain>
    </source>
</reference>
<dbReference type="EnsemblPlants" id="ORUFI06G06760.1">
    <property type="protein sequence ID" value="ORUFI06G06760.1"/>
    <property type="gene ID" value="ORUFI06G06760"/>
</dbReference>
<protein>
    <submittedName>
        <fullName evidence="2">Uncharacterized protein</fullName>
    </submittedName>
</protein>
<dbReference type="AlphaFoldDB" id="A0A0E0PUS5"/>
<reference evidence="2" key="2">
    <citation type="submission" date="2015-06" db="UniProtKB">
        <authorList>
            <consortium name="EnsemblPlants"/>
        </authorList>
    </citation>
    <scope>IDENTIFICATION</scope>
</reference>
<feature type="compositionally biased region" description="Basic and acidic residues" evidence="1">
    <location>
        <begin position="36"/>
        <end position="46"/>
    </location>
</feature>
<evidence type="ECO:0000256" key="1">
    <source>
        <dbReference type="SAM" id="MobiDB-lite"/>
    </source>
</evidence>
<dbReference type="Gramene" id="ORUFI06G06760.1">
    <property type="protein sequence ID" value="ORUFI06G06760.1"/>
    <property type="gene ID" value="ORUFI06G06760"/>
</dbReference>
<dbReference type="Proteomes" id="UP000008022">
    <property type="component" value="Unassembled WGS sequence"/>
</dbReference>
<dbReference type="HOGENOM" id="CLU_2965047_0_0_1"/>
<evidence type="ECO:0000313" key="2">
    <source>
        <dbReference type="EnsemblPlants" id="ORUFI06G06760.1"/>
    </source>
</evidence>
<accession>A0A0E0PUS5</accession>
<name>A0A0E0PUS5_ORYRU</name>
<feature type="compositionally biased region" description="Polar residues" evidence="1">
    <location>
        <begin position="48"/>
        <end position="59"/>
    </location>
</feature>
<keyword evidence="3" id="KW-1185">Reference proteome</keyword>
<proteinExistence type="predicted"/>
<organism evidence="2 3">
    <name type="scientific">Oryza rufipogon</name>
    <name type="common">Brownbeard rice</name>
    <name type="synonym">Asian wild rice</name>
    <dbReference type="NCBI Taxonomy" id="4529"/>
    <lineage>
        <taxon>Eukaryota</taxon>
        <taxon>Viridiplantae</taxon>
        <taxon>Streptophyta</taxon>
        <taxon>Embryophyta</taxon>
        <taxon>Tracheophyta</taxon>
        <taxon>Spermatophyta</taxon>
        <taxon>Magnoliopsida</taxon>
        <taxon>Liliopsida</taxon>
        <taxon>Poales</taxon>
        <taxon>Poaceae</taxon>
        <taxon>BOP clade</taxon>
        <taxon>Oryzoideae</taxon>
        <taxon>Oryzeae</taxon>
        <taxon>Oryzinae</taxon>
        <taxon>Oryza</taxon>
    </lineage>
</organism>
<feature type="region of interest" description="Disordered" evidence="1">
    <location>
        <begin position="31"/>
        <end position="59"/>
    </location>
</feature>
<evidence type="ECO:0000313" key="3">
    <source>
        <dbReference type="Proteomes" id="UP000008022"/>
    </source>
</evidence>